<accession>A0A9Q1G0X8</accession>
<comment type="caution">
    <text evidence="1">The sequence shown here is derived from an EMBL/GenBank/DDBJ whole genome shotgun (WGS) entry which is preliminary data.</text>
</comment>
<sequence>MALDSPDPVDRHGSCKKAADSHTLPTVLHTNFFLSMNVINVVLGFTATPHLPTCRCLLGFGIIGRTRWLPLVSQDGVHLRRARDGDADLLG</sequence>
<organism evidence="1 2">
    <name type="scientific">Synaphobranchus kaupii</name>
    <name type="common">Kaup's arrowtooth eel</name>
    <dbReference type="NCBI Taxonomy" id="118154"/>
    <lineage>
        <taxon>Eukaryota</taxon>
        <taxon>Metazoa</taxon>
        <taxon>Chordata</taxon>
        <taxon>Craniata</taxon>
        <taxon>Vertebrata</taxon>
        <taxon>Euteleostomi</taxon>
        <taxon>Actinopterygii</taxon>
        <taxon>Neopterygii</taxon>
        <taxon>Teleostei</taxon>
        <taxon>Anguilliformes</taxon>
        <taxon>Synaphobranchidae</taxon>
        <taxon>Synaphobranchus</taxon>
    </lineage>
</organism>
<keyword evidence="2" id="KW-1185">Reference proteome</keyword>
<gene>
    <name evidence="1" type="ORF">SKAU_G00112150</name>
</gene>
<proteinExistence type="predicted"/>
<name>A0A9Q1G0X8_SYNKA</name>
<dbReference type="AlphaFoldDB" id="A0A9Q1G0X8"/>
<evidence type="ECO:0000313" key="1">
    <source>
        <dbReference type="EMBL" id="KAJ8371187.1"/>
    </source>
</evidence>
<dbReference type="EMBL" id="JAINUF010000003">
    <property type="protein sequence ID" value="KAJ8371187.1"/>
    <property type="molecule type" value="Genomic_DNA"/>
</dbReference>
<protein>
    <submittedName>
        <fullName evidence="1">Uncharacterized protein</fullName>
    </submittedName>
</protein>
<reference evidence="1" key="1">
    <citation type="journal article" date="2023" name="Science">
        <title>Genome structures resolve the early diversification of teleost fishes.</title>
        <authorList>
            <person name="Parey E."/>
            <person name="Louis A."/>
            <person name="Montfort J."/>
            <person name="Bouchez O."/>
            <person name="Roques C."/>
            <person name="Iampietro C."/>
            <person name="Lluch J."/>
            <person name="Castinel A."/>
            <person name="Donnadieu C."/>
            <person name="Desvignes T."/>
            <person name="Floi Bucao C."/>
            <person name="Jouanno E."/>
            <person name="Wen M."/>
            <person name="Mejri S."/>
            <person name="Dirks R."/>
            <person name="Jansen H."/>
            <person name="Henkel C."/>
            <person name="Chen W.J."/>
            <person name="Zahm M."/>
            <person name="Cabau C."/>
            <person name="Klopp C."/>
            <person name="Thompson A.W."/>
            <person name="Robinson-Rechavi M."/>
            <person name="Braasch I."/>
            <person name="Lecointre G."/>
            <person name="Bobe J."/>
            <person name="Postlethwait J.H."/>
            <person name="Berthelot C."/>
            <person name="Roest Crollius H."/>
            <person name="Guiguen Y."/>
        </authorList>
    </citation>
    <scope>NUCLEOTIDE SEQUENCE</scope>
    <source>
        <strain evidence="1">WJC10195</strain>
    </source>
</reference>
<dbReference type="Proteomes" id="UP001152622">
    <property type="component" value="Chromosome 3"/>
</dbReference>
<evidence type="ECO:0000313" key="2">
    <source>
        <dbReference type="Proteomes" id="UP001152622"/>
    </source>
</evidence>